<comment type="similarity">
    <text evidence="2">Belongs to the peptidase S26 family. IMP2 subfamily.</text>
</comment>
<dbReference type="STRING" id="1206466.K0KGU9"/>
<evidence type="ECO:0000313" key="13">
    <source>
        <dbReference type="EMBL" id="CCH44405.1"/>
    </source>
</evidence>
<dbReference type="AlphaFoldDB" id="K0KGU9"/>
<dbReference type="InterPro" id="IPR037730">
    <property type="entry name" value="IMP2"/>
</dbReference>
<dbReference type="Pfam" id="PF10502">
    <property type="entry name" value="Peptidase_S26"/>
    <property type="match status" value="1"/>
</dbReference>
<dbReference type="InParanoid" id="K0KGU9"/>
<sequence>MISQVYKNGFKYAYRTSLLMITWVPVMIVMNEHICYVGKIEGSSMRPTLNPSSKASDWVLLWKWGIRSYNGIQVNDVVLFRSPTNPEKIYCKRVKGVQGDTILTRYPYPREQCHIPRNHLWVEGDNVHSIDSNTFGPISTGLVIGTATRIIFPFSRWMEIPNGGREARITKLDAFVD</sequence>
<organism evidence="13 14">
    <name type="scientific">Wickerhamomyces ciferrii (strain ATCC 14091 / BCRC 22168 / CBS 111 / JCM 3599 / NBRC 0793 / NRRL Y-1031 F-60-10)</name>
    <name type="common">Yeast</name>
    <name type="synonym">Pichia ciferrii</name>
    <dbReference type="NCBI Taxonomy" id="1206466"/>
    <lineage>
        <taxon>Eukaryota</taxon>
        <taxon>Fungi</taxon>
        <taxon>Dikarya</taxon>
        <taxon>Ascomycota</taxon>
        <taxon>Saccharomycotina</taxon>
        <taxon>Saccharomycetes</taxon>
        <taxon>Phaffomycetales</taxon>
        <taxon>Wickerhamomycetaceae</taxon>
        <taxon>Wickerhamomyces</taxon>
    </lineage>
</organism>
<keyword evidence="8" id="KW-1133">Transmembrane helix</keyword>
<keyword evidence="7 13" id="KW-0378">Hydrolase</keyword>
<keyword evidence="4 13" id="KW-0645">Protease</keyword>
<dbReference type="GO" id="GO:0006465">
    <property type="term" value="P:signal peptide processing"/>
    <property type="evidence" value="ECO:0007669"/>
    <property type="project" value="InterPro"/>
</dbReference>
<keyword evidence="9" id="KW-0496">Mitochondrion</keyword>
<dbReference type="Proteomes" id="UP000009328">
    <property type="component" value="Unassembled WGS sequence"/>
</dbReference>
<dbReference type="PRINTS" id="PR00727">
    <property type="entry name" value="LEADERPTASE"/>
</dbReference>
<comment type="caution">
    <text evidence="13">The sequence shown here is derived from an EMBL/GenBank/DDBJ whole genome shotgun (WGS) entry which is preliminary data.</text>
</comment>
<keyword evidence="14" id="KW-1185">Reference proteome</keyword>
<dbReference type="PANTHER" id="PTHR46041">
    <property type="entry name" value="MITOCHONDRIAL INNER MEMBRANE PROTEASE SUBUNIT 2"/>
    <property type="match status" value="1"/>
</dbReference>
<evidence type="ECO:0000256" key="9">
    <source>
        <dbReference type="ARBA" id="ARBA00023128"/>
    </source>
</evidence>
<evidence type="ECO:0000259" key="12">
    <source>
        <dbReference type="Pfam" id="PF10502"/>
    </source>
</evidence>
<evidence type="ECO:0000256" key="2">
    <source>
        <dbReference type="ARBA" id="ARBA00007066"/>
    </source>
</evidence>
<gene>
    <name evidence="13" type="ORF">BN7_3968</name>
</gene>
<reference evidence="13 14" key="1">
    <citation type="journal article" date="2012" name="Eukaryot. Cell">
        <title>Draft genome sequence of Wickerhamomyces ciferrii NRRL Y-1031 F-60-10.</title>
        <authorList>
            <person name="Schneider J."/>
            <person name="Andrea H."/>
            <person name="Blom J."/>
            <person name="Jaenicke S."/>
            <person name="Ruckert C."/>
            <person name="Schorsch C."/>
            <person name="Szczepanowski R."/>
            <person name="Farwick M."/>
            <person name="Goesmann A."/>
            <person name="Puhler A."/>
            <person name="Schaffer S."/>
            <person name="Tauch A."/>
            <person name="Kohler T."/>
            <person name="Brinkrolf K."/>
        </authorList>
    </citation>
    <scope>NUCLEOTIDE SEQUENCE [LARGE SCALE GENOMIC DNA]</scope>
    <source>
        <strain evidence="14">ATCC 14091 / BCRC 22168 / CBS 111 / JCM 3599 / NBRC 0793 / NRRL Y-1031 F-60-10</strain>
    </source>
</reference>
<dbReference type="InterPro" id="IPR036286">
    <property type="entry name" value="LexA/Signal_pep-like_sf"/>
</dbReference>
<keyword evidence="5" id="KW-0812">Transmembrane</keyword>
<dbReference type="Gene3D" id="2.10.109.10">
    <property type="entry name" value="Umud Fragment, subunit A"/>
    <property type="match status" value="1"/>
</dbReference>
<keyword evidence="10" id="KW-0472">Membrane</keyword>
<evidence type="ECO:0000256" key="6">
    <source>
        <dbReference type="ARBA" id="ARBA00022792"/>
    </source>
</evidence>
<dbReference type="PANTHER" id="PTHR46041:SF2">
    <property type="entry name" value="MITOCHONDRIAL INNER MEMBRANE PROTEASE SUBUNIT 2"/>
    <property type="match status" value="1"/>
</dbReference>
<evidence type="ECO:0000256" key="4">
    <source>
        <dbReference type="ARBA" id="ARBA00022670"/>
    </source>
</evidence>
<dbReference type="FunCoup" id="K0KGU9">
    <property type="interactions" value="392"/>
</dbReference>
<dbReference type="HOGENOM" id="CLU_028723_4_1_1"/>
<name>K0KGU9_WICCF</name>
<evidence type="ECO:0000256" key="10">
    <source>
        <dbReference type="ARBA" id="ARBA00023136"/>
    </source>
</evidence>
<comment type="subcellular location">
    <subcellularLocation>
        <location evidence="1">Mitochondrion inner membrane</location>
        <topology evidence="1">Single-pass membrane protein</topology>
    </subcellularLocation>
</comment>
<feature type="domain" description="Peptidase S26" evidence="12">
    <location>
        <begin position="18"/>
        <end position="102"/>
    </location>
</feature>
<dbReference type="eggNOG" id="KOG1568">
    <property type="taxonomic scope" value="Eukaryota"/>
</dbReference>
<evidence type="ECO:0000256" key="8">
    <source>
        <dbReference type="ARBA" id="ARBA00022989"/>
    </source>
</evidence>
<evidence type="ECO:0000256" key="7">
    <source>
        <dbReference type="ARBA" id="ARBA00022801"/>
    </source>
</evidence>
<accession>K0KGU9</accession>
<evidence type="ECO:0000256" key="5">
    <source>
        <dbReference type="ARBA" id="ARBA00022692"/>
    </source>
</evidence>
<evidence type="ECO:0000256" key="3">
    <source>
        <dbReference type="ARBA" id="ARBA00013650"/>
    </source>
</evidence>
<evidence type="ECO:0000256" key="1">
    <source>
        <dbReference type="ARBA" id="ARBA00004434"/>
    </source>
</evidence>
<dbReference type="FunFam" id="2.10.109.10:FF:000005">
    <property type="entry name" value="Mitochondrial inner membrane protease subunit"/>
    <property type="match status" value="1"/>
</dbReference>
<dbReference type="InterPro" id="IPR000223">
    <property type="entry name" value="Pept_S26A_signal_pept_1"/>
</dbReference>
<protein>
    <recommendedName>
        <fullName evidence="3">Mitochondrial inner membrane protease subunit 2</fullName>
    </recommendedName>
</protein>
<evidence type="ECO:0000256" key="11">
    <source>
        <dbReference type="PIRSR" id="PIRSR600223-1"/>
    </source>
</evidence>
<dbReference type="CDD" id="cd06530">
    <property type="entry name" value="S26_SPase_I"/>
    <property type="match status" value="1"/>
</dbReference>
<dbReference type="GO" id="GO:0004252">
    <property type="term" value="F:serine-type endopeptidase activity"/>
    <property type="evidence" value="ECO:0007669"/>
    <property type="project" value="InterPro"/>
</dbReference>
<proteinExistence type="inferred from homology"/>
<evidence type="ECO:0000313" key="14">
    <source>
        <dbReference type="Proteomes" id="UP000009328"/>
    </source>
</evidence>
<dbReference type="InterPro" id="IPR019533">
    <property type="entry name" value="Peptidase_S26"/>
</dbReference>
<dbReference type="EMBL" id="CAIF01000123">
    <property type="protein sequence ID" value="CCH44405.1"/>
    <property type="molecule type" value="Genomic_DNA"/>
</dbReference>
<dbReference type="SUPFAM" id="SSF51306">
    <property type="entry name" value="LexA/Signal peptidase"/>
    <property type="match status" value="1"/>
</dbReference>
<dbReference type="GO" id="GO:0042720">
    <property type="term" value="C:mitochondrial inner membrane peptidase complex"/>
    <property type="evidence" value="ECO:0007669"/>
    <property type="project" value="InterPro"/>
</dbReference>
<feature type="active site" evidence="11">
    <location>
        <position position="92"/>
    </location>
</feature>
<keyword evidence="6" id="KW-0999">Mitochondrion inner membrane</keyword>
<dbReference type="GO" id="GO:0006627">
    <property type="term" value="P:protein processing involved in protein targeting to mitochondrion"/>
    <property type="evidence" value="ECO:0007669"/>
    <property type="project" value="InterPro"/>
</dbReference>
<feature type="active site" evidence="11">
    <location>
        <position position="44"/>
    </location>
</feature>